<dbReference type="Pfam" id="PF16313">
    <property type="entry name" value="DUF4953"/>
    <property type="match status" value="1"/>
</dbReference>
<dbReference type="Proteomes" id="UP000502928">
    <property type="component" value="Chromosome"/>
</dbReference>
<gene>
    <name evidence="4" type="ORF">GVT53_17095</name>
</gene>
<dbReference type="SUPFAM" id="SSF55486">
    <property type="entry name" value="Metalloproteases ('zincins'), catalytic domain"/>
    <property type="match status" value="1"/>
</dbReference>
<organism evidence="4 5">
    <name type="scientific">Flagellimonas oceani</name>
    <dbReference type="NCBI Taxonomy" id="2698672"/>
    <lineage>
        <taxon>Bacteria</taxon>
        <taxon>Pseudomonadati</taxon>
        <taxon>Bacteroidota</taxon>
        <taxon>Flavobacteriia</taxon>
        <taxon>Flavobacteriales</taxon>
        <taxon>Flavobacteriaceae</taxon>
        <taxon>Flagellimonas</taxon>
    </lineage>
</organism>
<dbReference type="InterPro" id="IPR033413">
    <property type="entry name" value="DUF5117"/>
</dbReference>
<dbReference type="EMBL" id="CP049616">
    <property type="protein sequence ID" value="QII46324.1"/>
    <property type="molecule type" value="Genomic_DNA"/>
</dbReference>
<keyword evidence="1" id="KW-0732">Signal</keyword>
<evidence type="ECO:0000259" key="2">
    <source>
        <dbReference type="Pfam" id="PF16313"/>
    </source>
</evidence>
<dbReference type="PANTHER" id="PTHR38478">
    <property type="entry name" value="PEPTIDASE M1A AND M12B"/>
    <property type="match status" value="1"/>
</dbReference>
<proteinExistence type="predicted"/>
<dbReference type="RefSeq" id="WP_166249700.1">
    <property type="nucleotide sequence ID" value="NZ_CP049616.1"/>
</dbReference>
<feature type="chain" id="PRO_5026203238" evidence="1">
    <location>
        <begin position="19"/>
        <end position="766"/>
    </location>
</feature>
<evidence type="ECO:0000313" key="5">
    <source>
        <dbReference type="Proteomes" id="UP000502928"/>
    </source>
</evidence>
<dbReference type="InterPro" id="IPR024079">
    <property type="entry name" value="MetalloPept_cat_dom_sf"/>
</dbReference>
<name>A0A6G7J707_9FLAO</name>
<reference evidence="4 5" key="1">
    <citation type="submission" date="2020-02" db="EMBL/GenBank/DDBJ databases">
        <title>Complete genome of Muricauda sp. 501str8.</title>
        <authorList>
            <person name="Dong B."/>
            <person name="Zhu S."/>
            <person name="Yang J."/>
            <person name="Chen J."/>
        </authorList>
    </citation>
    <scope>NUCLEOTIDE SEQUENCE [LARGE SCALE GENOMIC DNA]</scope>
    <source>
        <strain evidence="4 5">501str8</strain>
    </source>
</reference>
<evidence type="ECO:0000256" key="1">
    <source>
        <dbReference type="SAM" id="SignalP"/>
    </source>
</evidence>
<evidence type="ECO:0000259" key="3">
    <source>
        <dbReference type="Pfam" id="PF17148"/>
    </source>
</evidence>
<accession>A0A6G7J707</accession>
<dbReference type="KEGG" id="mut:GVT53_17095"/>
<feature type="domain" description="EcxA zinc-binding" evidence="2">
    <location>
        <begin position="373"/>
        <end position="680"/>
    </location>
</feature>
<feature type="signal peptide" evidence="1">
    <location>
        <begin position="1"/>
        <end position="18"/>
    </location>
</feature>
<evidence type="ECO:0000313" key="4">
    <source>
        <dbReference type="EMBL" id="QII46324.1"/>
    </source>
</evidence>
<dbReference type="Pfam" id="PF17148">
    <property type="entry name" value="DUF5117"/>
    <property type="match status" value="1"/>
</dbReference>
<dbReference type="Gene3D" id="3.40.390.10">
    <property type="entry name" value="Collagenase (Catalytic Domain)"/>
    <property type="match status" value="1"/>
</dbReference>
<protein>
    <submittedName>
        <fullName evidence="4">DUF5117 domain-containing protein</fullName>
    </submittedName>
</protein>
<dbReference type="GO" id="GO:0008237">
    <property type="term" value="F:metallopeptidase activity"/>
    <property type="evidence" value="ECO:0007669"/>
    <property type="project" value="InterPro"/>
</dbReference>
<keyword evidence="5" id="KW-1185">Reference proteome</keyword>
<dbReference type="AlphaFoldDB" id="A0A6G7J707"/>
<dbReference type="PANTHER" id="PTHR38478:SF1">
    <property type="entry name" value="ZINC DEPENDENT METALLOPROTEASE DOMAIN LIPOPROTEIN"/>
    <property type="match status" value="1"/>
</dbReference>
<sequence>MKKLVIILWLFMTVGGFSQTPKTNPISEDEVLASTTGSTFLTSFMEEGELYLNIPREVLENPMLFIRYDYRKAYKYIQVLWSLEGDKVLLKHPRVRSSAGIILPVRHHKALKDNILAMFPLEKDMCKQGDLCINITSLVMDNIIEWTKGFTETLVPQLSLLQGSKDFHNEVVIKTRRGLMFEGSRVSFPVFFGLAALPEKLMKGRNYDYRMGFFNEDRSGIDNGEPKNSVANIARWRLEKKHKDRKLSVPVKPITFVIPPDVPEQWRPYVRAGIEEWLPAFESAGFEDAIVVKETDSLSEWEAHSIHTSYVDWGDSKYLRGFDESGGTVSHIIDFRTGEILKSDIYLGASVENVTDRYFIRCAPLDKRAQSLPFPQELTGRLFQRIAAHEAGHAFGLFDSNYGEFAYPVEKMSDIQWLKTMGHTPSVMNYSRENSIAQPADSVPPELLIQKVGPMDRYQIQWGYTEFPEEMSEQEEDFALERIMGMQDSIPWFRFNQSQAEVFGPATANEVVDTNNPVQSTKLALKNLERVICLMPTVVKDQKDIRRLENLYGRLLEHWKDHMLYVTSLLGGYDIRYKPISTPGKMFTPIPLAMQEEAMDFLHANALNPPQWLVAPEFLPKLEYSTFPDKMVEFQQRSVDELLRTRRFKRFEYMETLEGFEGTLEWYLSELQQGLFRELYEGSPKVGRIRQEIQSYYIDRAIMAVHQNAHHTYAEMKAFDYTAYSKGLLMAQLVKLRGDIRSKLKKEKDSDARGHWEHCLARLDSL</sequence>
<dbReference type="InterPro" id="IPR032534">
    <property type="entry name" value="EcxA_zinc-bd"/>
</dbReference>
<feature type="domain" description="DUF5117" evidence="3">
    <location>
        <begin position="114"/>
        <end position="241"/>
    </location>
</feature>